<keyword evidence="4" id="KW-0813">Transport</keyword>
<dbReference type="GO" id="GO:0030496">
    <property type="term" value="C:midbody"/>
    <property type="evidence" value="ECO:0007669"/>
    <property type="project" value="UniProtKB-SubCell"/>
</dbReference>
<feature type="compositionally biased region" description="Low complexity" evidence="9">
    <location>
        <begin position="87"/>
        <end position="107"/>
    </location>
</feature>
<dbReference type="GO" id="GO:0032465">
    <property type="term" value="P:regulation of cytokinesis"/>
    <property type="evidence" value="ECO:0007669"/>
    <property type="project" value="TreeGrafter"/>
</dbReference>
<dbReference type="InterPro" id="IPR057316">
    <property type="entry name" value="Rab11-FIP3/4_dom"/>
</dbReference>
<feature type="compositionally biased region" description="Polar residues" evidence="9">
    <location>
        <begin position="1"/>
        <end position="19"/>
    </location>
</feature>
<comment type="subcellular location">
    <subcellularLocation>
        <location evidence="2">Cleavage furrow</location>
    </subcellularLocation>
    <subcellularLocation>
        <location evidence="1">Midbody</location>
    </subcellularLocation>
    <subcellularLocation>
        <location evidence="3">Recycling endosome membrane</location>
        <topology evidence="3">Peripheral membrane protein</topology>
    </subcellularLocation>
</comment>
<evidence type="ECO:0000256" key="3">
    <source>
        <dbReference type="ARBA" id="ARBA00004654"/>
    </source>
</evidence>
<evidence type="ECO:0000313" key="12">
    <source>
        <dbReference type="Proteomes" id="UP000198287"/>
    </source>
</evidence>
<dbReference type="Pfam" id="PF25450">
    <property type="entry name" value="Rab11-FIP3"/>
    <property type="match status" value="1"/>
</dbReference>
<protein>
    <recommendedName>
        <fullName evidence="10">FIP-RBD domain-containing protein</fullName>
    </recommendedName>
</protein>
<keyword evidence="5" id="KW-0967">Endosome</keyword>
<reference evidence="11 12" key="1">
    <citation type="submission" date="2015-12" db="EMBL/GenBank/DDBJ databases">
        <title>The genome of Folsomia candida.</title>
        <authorList>
            <person name="Faddeeva A."/>
            <person name="Derks M.F."/>
            <person name="Anvar Y."/>
            <person name="Smit S."/>
            <person name="Van Straalen N."/>
            <person name="Roelofs D."/>
        </authorList>
    </citation>
    <scope>NUCLEOTIDE SEQUENCE [LARGE SCALE GENOMIC DNA]</scope>
    <source>
        <strain evidence="11 12">VU population</strain>
        <tissue evidence="11">Whole body</tissue>
    </source>
</reference>
<evidence type="ECO:0000256" key="8">
    <source>
        <dbReference type="SAM" id="Coils"/>
    </source>
</evidence>
<keyword evidence="12" id="KW-1185">Reference proteome</keyword>
<feature type="region of interest" description="Disordered" evidence="9">
    <location>
        <begin position="189"/>
        <end position="284"/>
    </location>
</feature>
<evidence type="ECO:0000259" key="10">
    <source>
        <dbReference type="PROSITE" id="PS51511"/>
    </source>
</evidence>
<feature type="compositionally biased region" description="Polar residues" evidence="9">
    <location>
        <begin position="206"/>
        <end position="238"/>
    </location>
</feature>
<dbReference type="Gene3D" id="1.20.5.2440">
    <property type="match status" value="1"/>
</dbReference>
<proteinExistence type="predicted"/>
<dbReference type="PROSITE" id="PS51511">
    <property type="entry name" value="FIP_RBD"/>
    <property type="match status" value="1"/>
</dbReference>
<gene>
    <name evidence="11" type="ORF">Fcan01_14615</name>
</gene>
<dbReference type="Pfam" id="PF09457">
    <property type="entry name" value="RBD-FIP"/>
    <property type="match status" value="1"/>
</dbReference>
<feature type="region of interest" description="Disordered" evidence="9">
    <location>
        <begin position="498"/>
        <end position="525"/>
    </location>
</feature>
<dbReference type="OrthoDB" id="418358at2759"/>
<evidence type="ECO:0000256" key="6">
    <source>
        <dbReference type="ARBA" id="ARBA00023054"/>
    </source>
</evidence>
<feature type="coiled-coil region" evidence="8">
    <location>
        <begin position="358"/>
        <end position="453"/>
    </location>
</feature>
<dbReference type="SUPFAM" id="SSF144270">
    <property type="entry name" value="Eferin C-derminal domain-like"/>
    <property type="match status" value="1"/>
</dbReference>
<dbReference type="GO" id="GO:0032456">
    <property type="term" value="P:endocytic recycling"/>
    <property type="evidence" value="ECO:0007669"/>
    <property type="project" value="TreeGrafter"/>
</dbReference>
<keyword evidence="6 8" id="KW-0175">Coiled coil</keyword>
<dbReference type="STRING" id="158441.A0A226E0J0"/>
<organism evidence="11 12">
    <name type="scientific">Folsomia candida</name>
    <name type="common">Springtail</name>
    <dbReference type="NCBI Taxonomy" id="158441"/>
    <lineage>
        <taxon>Eukaryota</taxon>
        <taxon>Metazoa</taxon>
        <taxon>Ecdysozoa</taxon>
        <taxon>Arthropoda</taxon>
        <taxon>Hexapoda</taxon>
        <taxon>Collembola</taxon>
        <taxon>Entomobryomorpha</taxon>
        <taxon>Isotomoidea</taxon>
        <taxon>Isotomidae</taxon>
        <taxon>Proisotominae</taxon>
        <taxon>Folsomia</taxon>
    </lineage>
</organism>
<dbReference type="PANTHER" id="PTHR15726:SF7">
    <property type="entry name" value="NUCLEAR FALLOUT, ISOFORM J"/>
    <property type="match status" value="1"/>
</dbReference>
<feature type="coiled-coil region" evidence="8">
    <location>
        <begin position="530"/>
        <end position="564"/>
    </location>
</feature>
<evidence type="ECO:0000256" key="2">
    <source>
        <dbReference type="ARBA" id="ARBA00004626"/>
    </source>
</evidence>
<feature type="compositionally biased region" description="Basic and acidic residues" evidence="9">
    <location>
        <begin position="516"/>
        <end position="525"/>
    </location>
</feature>
<dbReference type="Proteomes" id="UP000198287">
    <property type="component" value="Unassembled WGS sequence"/>
</dbReference>
<keyword evidence="7" id="KW-0472">Membrane</keyword>
<comment type="caution">
    <text evidence="11">The sequence shown here is derived from an EMBL/GenBank/DDBJ whole genome shotgun (WGS) entry which is preliminary data.</text>
</comment>
<evidence type="ECO:0000256" key="7">
    <source>
        <dbReference type="ARBA" id="ARBA00023136"/>
    </source>
</evidence>
<feature type="domain" description="FIP-RBD" evidence="10">
    <location>
        <begin position="571"/>
        <end position="633"/>
    </location>
</feature>
<evidence type="ECO:0000256" key="5">
    <source>
        <dbReference type="ARBA" id="ARBA00022753"/>
    </source>
</evidence>
<feature type="compositionally biased region" description="Gly residues" evidence="9">
    <location>
        <begin position="239"/>
        <end position="248"/>
    </location>
</feature>
<feature type="region of interest" description="Disordered" evidence="9">
    <location>
        <begin position="59"/>
        <end position="142"/>
    </location>
</feature>
<dbReference type="GO" id="GO:0030139">
    <property type="term" value="C:endocytic vesicle"/>
    <property type="evidence" value="ECO:0007669"/>
    <property type="project" value="TreeGrafter"/>
</dbReference>
<dbReference type="PANTHER" id="PTHR15726">
    <property type="entry name" value="RAB11-FAMILY INTERACTING PROTEIN"/>
    <property type="match status" value="1"/>
</dbReference>
<feature type="region of interest" description="Disordered" evidence="9">
    <location>
        <begin position="1"/>
        <end position="42"/>
    </location>
</feature>
<sequence length="661" mass="72626">MSSTITPISISKECLSSSPKLDESISISTPPPPIAFNGDTFTRPNRKIRKGLITEFMLDNGNNDGLETNTKKAEVTPVLFETPSAPPRRSSPTTSGGGSSSSNSIPSLVLRLPSTESSSESRNGSGSSSGSGRSGNGSNNIMIPSEKEVSLISGGGRGPDNLSISTNSEDNFELFIGEGESLERCSFLESEEHKQHQGAESPSRDLASSSECQDPSSRRTSSLTRNGWQRTSLRKTPTSGGGGGGVVSGDGITMTSTPTHRRWGSFRNSSGVKRAMVGGTSGVPSTNALANQLYRSSSYHSSGRSSAGDGEEMYSDSSLEGEVIDLTKKVHHLEEKFTVLAENQHDVDDRYTRSKQENAELKTKLFMLEETLRDVEMRSEEKLKEEARRHKEATARLEMEKTLQLENLEIKLQMVEKEISSSKIETKRLEGSLERERNENNYLNDKLSGMEREVGCLREENRSLVAQNRVDRENMVQESVGSQQALIELKAQLESLSNFHMNGGSSSSSNHSHSLRRNDSSDPVELRSRLHEAEDEIKRLKALNNQLEENNAELNAQMLNQRLEDGRNLLNNMNCVVSSSGGNSLAAEFEAMSNEEMRTALKDQKEANLALRAYIDNILLNIVEHYPQLLEVKHNNNGFNNACHNNKGKEGKGGSNEKVIH</sequence>
<evidence type="ECO:0000313" key="11">
    <source>
        <dbReference type="EMBL" id="OXA51242.1"/>
    </source>
</evidence>
<dbReference type="GO" id="GO:0032154">
    <property type="term" value="C:cleavage furrow"/>
    <property type="evidence" value="ECO:0007669"/>
    <property type="project" value="UniProtKB-SubCell"/>
</dbReference>
<dbReference type="InterPro" id="IPR037245">
    <property type="entry name" value="FIP-RBD_C_sf"/>
</dbReference>
<dbReference type="InterPro" id="IPR051977">
    <property type="entry name" value="Rab11-interacting_regulator"/>
</dbReference>
<feature type="region of interest" description="Disordered" evidence="9">
    <location>
        <begin position="641"/>
        <end position="661"/>
    </location>
</feature>
<evidence type="ECO:0000256" key="4">
    <source>
        <dbReference type="ARBA" id="ARBA00022448"/>
    </source>
</evidence>
<name>A0A226E0J0_FOLCA</name>
<dbReference type="GO" id="GO:0055038">
    <property type="term" value="C:recycling endosome membrane"/>
    <property type="evidence" value="ECO:0007669"/>
    <property type="project" value="UniProtKB-SubCell"/>
</dbReference>
<dbReference type="EMBL" id="LNIX01000008">
    <property type="protein sequence ID" value="OXA51242.1"/>
    <property type="molecule type" value="Genomic_DNA"/>
</dbReference>
<dbReference type="InterPro" id="IPR019018">
    <property type="entry name" value="Rab-bd_FIP-RBD"/>
</dbReference>
<accession>A0A226E0J0</accession>
<evidence type="ECO:0000256" key="9">
    <source>
        <dbReference type="SAM" id="MobiDB-lite"/>
    </source>
</evidence>
<evidence type="ECO:0000256" key="1">
    <source>
        <dbReference type="ARBA" id="ARBA00004214"/>
    </source>
</evidence>
<feature type="compositionally biased region" description="Low complexity" evidence="9">
    <location>
        <begin position="116"/>
        <end position="126"/>
    </location>
</feature>
<dbReference type="AlphaFoldDB" id="A0A226E0J0"/>